<sequence>MATEIHQGATATEKVHVEEMTIDSSVAEEQASSVANEFGHGTGTWLTGYANVVCVVAGTGTLGLPYAFYKGGWLGIFILVLASAMAVYSGIILIRCLYYKPGQRLHDYKEIGTAAFGWPGYIIASLLHFLYLFGCPALYLVLAGGNMHDLLKHTVAGLTPGYWSIIFAALLLIPSLTMKTLREVTAVAVIGTLSTMIAVFIVVIQAPIDRSHNPEPVLHEPVIWPGFPTALSTIAFSFGGNNIYPHVEHAMAKPHQWKWAVTAGLTTCAALYMMTAVPGYWAYGQNTISPIYNCFQDGSPARIVAMIVMTIHVVLAVPIYTTSFSLEFEKFARCHEERLGKFGAWLGRAIIRTATMVILALLAVFVPYFDNFMSLIGALSNCGLVFLLPVLCYLKLTGVRNKPWYELAFCALTLLVGVVGCIFGTKDAIIGLIQSFEQSKTAGTGH</sequence>
<evidence type="ECO:0000259" key="9">
    <source>
        <dbReference type="Pfam" id="PF01490"/>
    </source>
</evidence>
<keyword evidence="5" id="KW-0029">Amino-acid transport</keyword>
<feature type="transmembrane region" description="Helical" evidence="8">
    <location>
        <begin position="375"/>
        <end position="394"/>
    </location>
</feature>
<comment type="similarity">
    <text evidence="2">Belongs to the amino acid/polyamine transporter 2 family.</text>
</comment>
<dbReference type="EMBL" id="JABAYA010000009">
    <property type="protein sequence ID" value="KAF7731511.1"/>
    <property type="molecule type" value="Genomic_DNA"/>
</dbReference>
<keyword evidence="4 8" id="KW-0812">Transmembrane</keyword>
<evidence type="ECO:0000256" key="4">
    <source>
        <dbReference type="ARBA" id="ARBA00022692"/>
    </source>
</evidence>
<evidence type="ECO:0000313" key="10">
    <source>
        <dbReference type="EMBL" id="KAF7731511.1"/>
    </source>
</evidence>
<feature type="transmembrane region" description="Helical" evidence="8">
    <location>
        <begin position="406"/>
        <end position="425"/>
    </location>
</feature>
<gene>
    <name evidence="10" type="ORF">EC973_009275</name>
</gene>
<dbReference type="GO" id="GO:0005774">
    <property type="term" value="C:vacuolar membrane"/>
    <property type="evidence" value="ECO:0007669"/>
    <property type="project" value="TreeGrafter"/>
</dbReference>
<protein>
    <recommendedName>
        <fullName evidence="9">Amino acid transporter transmembrane domain-containing protein</fullName>
    </recommendedName>
</protein>
<evidence type="ECO:0000256" key="3">
    <source>
        <dbReference type="ARBA" id="ARBA00022448"/>
    </source>
</evidence>
<evidence type="ECO:0000256" key="6">
    <source>
        <dbReference type="ARBA" id="ARBA00022989"/>
    </source>
</evidence>
<reference evidence="10" key="1">
    <citation type="submission" date="2020-01" db="EMBL/GenBank/DDBJ databases">
        <title>Genome Sequencing of Three Apophysomyces-Like Fungal Strains Confirms a Novel Fungal Genus in the Mucoromycota with divergent Burkholderia-like Endosymbiotic Bacteria.</title>
        <authorList>
            <person name="Stajich J.E."/>
            <person name="Macias A.M."/>
            <person name="Carter-House D."/>
            <person name="Lovett B."/>
            <person name="Kasson L.R."/>
            <person name="Berry K."/>
            <person name="Grigoriev I."/>
            <person name="Chang Y."/>
            <person name="Spatafora J."/>
            <person name="Kasson M.T."/>
        </authorList>
    </citation>
    <scope>NUCLEOTIDE SEQUENCE</scope>
    <source>
        <strain evidence="10">NRRL A-21654</strain>
    </source>
</reference>
<dbReference type="PANTHER" id="PTHR22950:SF692">
    <property type="entry name" value="TRANSMEMBRANE AMINO ACID TRANSPORTER FAMILY PROTEIN"/>
    <property type="match status" value="1"/>
</dbReference>
<evidence type="ECO:0000256" key="2">
    <source>
        <dbReference type="ARBA" id="ARBA00008066"/>
    </source>
</evidence>
<dbReference type="Proteomes" id="UP000605846">
    <property type="component" value="Unassembled WGS sequence"/>
</dbReference>
<feature type="transmembrane region" description="Helical" evidence="8">
    <location>
        <begin position="226"/>
        <end position="247"/>
    </location>
</feature>
<dbReference type="PANTHER" id="PTHR22950">
    <property type="entry name" value="AMINO ACID TRANSPORTER"/>
    <property type="match status" value="1"/>
</dbReference>
<evidence type="ECO:0000313" key="11">
    <source>
        <dbReference type="Proteomes" id="UP000605846"/>
    </source>
</evidence>
<dbReference type="AlphaFoldDB" id="A0A8H7BYU2"/>
<dbReference type="InterPro" id="IPR013057">
    <property type="entry name" value="AA_transpt_TM"/>
</dbReference>
<feature type="domain" description="Amino acid transporter transmembrane" evidence="9">
    <location>
        <begin position="42"/>
        <end position="429"/>
    </location>
</feature>
<feature type="transmembrane region" description="Helical" evidence="8">
    <location>
        <begin position="303"/>
        <end position="328"/>
    </location>
</feature>
<name>A0A8H7BYU2_9FUNG</name>
<comment type="subcellular location">
    <subcellularLocation>
        <location evidence="1">Membrane</location>
        <topology evidence="1">Multi-pass membrane protein</topology>
    </subcellularLocation>
</comment>
<keyword evidence="3" id="KW-0813">Transport</keyword>
<accession>A0A8H7BYU2</accession>
<keyword evidence="6 8" id="KW-1133">Transmembrane helix</keyword>
<keyword evidence="7 8" id="KW-0472">Membrane</keyword>
<organism evidence="10 11">
    <name type="scientific">Apophysomyces ossiformis</name>
    <dbReference type="NCBI Taxonomy" id="679940"/>
    <lineage>
        <taxon>Eukaryota</taxon>
        <taxon>Fungi</taxon>
        <taxon>Fungi incertae sedis</taxon>
        <taxon>Mucoromycota</taxon>
        <taxon>Mucoromycotina</taxon>
        <taxon>Mucoromycetes</taxon>
        <taxon>Mucorales</taxon>
        <taxon>Mucorineae</taxon>
        <taxon>Mucoraceae</taxon>
        <taxon>Apophysomyces</taxon>
    </lineage>
</organism>
<dbReference type="GO" id="GO:0015179">
    <property type="term" value="F:L-amino acid transmembrane transporter activity"/>
    <property type="evidence" value="ECO:0007669"/>
    <property type="project" value="TreeGrafter"/>
</dbReference>
<feature type="transmembrane region" description="Helical" evidence="8">
    <location>
        <begin position="154"/>
        <end position="173"/>
    </location>
</feature>
<evidence type="ECO:0000256" key="7">
    <source>
        <dbReference type="ARBA" id="ARBA00023136"/>
    </source>
</evidence>
<feature type="transmembrane region" description="Helical" evidence="8">
    <location>
        <begin position="74"/>
        <end position="98"/>
    </location>
</feature>
<evidence type="ECO:0000256" key="1">
    <source>
        <dbReference type="ARBA" id="ARBA00004141"/>
    </source>
</evidence>
<evidence type="ECO:0000256" key="5">
    <source>
        <dbReference type="ARBA" id="ARBA00022970"/>
    </source>
</evidence>
<feature type="transmembrane region" description="Helical" evidence="8">
    <location>
        <begin position="349"/>
        <end position="369"/>
    </location>
</feature>
<proteinExistence type="inferred from homology"/>
<feature type="transmembrane region" description="Helical" evidence="8">
    <location>
        <begin position="48"/>
        <end position="68"/>
    </location>
</feature>
<comment type="caution">
    <text evidence="10">The sequence shown here is derived from an EMBL/GenBank/DDBJ whole genome shotgun (WGS) entry which is preliminary data.</text>
</comment>
<evidence type="ECO:0000256" key="8">
    <source>
        <dbReference type="SAM" id="Phobius"/>
    </source>
</evidence>
<feature type="transmembrane region" description="Helical" evidence="8">
    <location>
        <begin position="259"/>
        <end position="283"/>
    </location>
</feature>
<dbReference type="OrthoDB" id="40134at2759"/>
<feature type="transmembrane region" description="Helical" evidence="8">
    <location>
        <begin position="118"/>
        <end position="142"/>
    </location>
</feature>
<dbReference type="Pfam" id="PF01490">
    <property type="entry name" value="Aa_trans"/>
    <property type="match status" value="1"/>
</dbReference>
<keyword evidence="11" id="KW-1185">Reference proteome</keyword>
<feature type="transmembrane region" description="Helical" evidence="8">
    <location>
        <begin position="185"/>
        <end position="206"/>
    </location>
</feature>